<dbReference type="Pfam" id="PF20709">
    <property type="entry name" value="DUF6823"/>
    <property type="match status" value="1"/>
</dbReference>
<gene>
    <name evidence="2" type="ORF">MICPUCDRAFT_61694</name>
</gene>
<feature type="compositionally biased region" description="Polar residues" evidence="1">
    <location>
        <begin position="1"/>
        <end position="10"/>
    </location>
</feature>
<dbReference type="AlphaFoldDB" id="C1MIR0"/>
<proteinExistence type="predicted"/>
<feature type="compositionally biased region" description="Low complexity" evidence="1">
    <location>
        <begin position="12"/>
        <end position="33"/>
    </location>
</feature>
<organism evidence="3">
    <name type="scientific">Micromonas pusilla (strain CCMP1545)</name>
    <name type="common">Picoplanktonic green alga</name>
    <dbReference type="NCBI Taxonomy" id="564608"/>
    <lineage>
        <taxon>Eukaryota</taxon>
        <taxon>Viridiplantae</taxon>
        <taxon>Chlorophyta</taxon>
        <taxon>Mamiellophyceae</taxon>
        <taxon>Mamiellales</taxon>
        <taxon>Mamiellaceae</taxon>
        <taxon>Micromonas</taxon>
    </lineage>
</organism>
<feature type="region of interest" description="Disordered" evidence="1">
    <location>
        <begin position="1"/>
        <end position="35"/>
    </location>
</feature>
<feature type="compositionally biased region" description="Basic residues" evidence="1">
    <location>
        <begin position="185"/>
        <end position="195"/>
    </location>
</feature>
<accession>C1MIR0</accession>
<evidence type="ECO:0000313" key="3">
    <source>
        <dbReference type="Proteomes" id="UP000001876"/>
    </source>
</evidence>
<feature type="region of interest" description="Disordered" evidence="1">
    <location>
        <begin position="149"/>
        <end position="195"/>
    </location>
</feature>
<dbReference type="GeneID" id="9680640"/>
<dbReference type="KEGG" id="mpp:MICPUCDRAFT_61694"/>
<dbReference type="Proteomes" id="UP000001876">
    <property type="component" value="Unassembled WGS sequence"/>
</dbReference>
<protein>
    <submittedName>
        <fullName evidence="2">Uncharacterized protein</fullName>
    </submittedName>
</protein>
<sequence length="195" mass="21581">MRALSSSPVLTSRGSLANARALARAPRAASNASRGRDLAAITRAGWFENDKDKAGRDTTWEAQQEILRKRRRGVNVESEISSRRKKVSGFLKGTLSKEETEAINKKNRDKANELSKEAFKGQKGWISIPGMAIGMPEFDGGERFDLRGPYADEGWVDPDDEGISNPFKGLFGGGKKKKEEEKPKPKPKKKGFFGR</sequence>
<name>C1MIR0_MICPC</name>
<dbReference type="EMBL" id="GG663735">
    <property type="protein sequence ID" value="EEH60961.1"/>
    <property type="molecule type" value="Genomic_DNA"/>
</dbReference>
<dbReference type="RefSeq" id="XP_003055709.1">
    <property type="nucleotide sequence ID" value="XM_003055663.1"/>
</dbReference>
<evidence type="ECO:0000313" key="2">
    <source>
        <dbReference type="EMBL" id="EEH60961.1"/>
    </source>
</evidence>
<dbReference type="InterPro" id="IPR049226">
    <property type="entry name" value="DUF6823"/>
</dbReference>
<keyword evidence="3" id="KW-1185">Reference proteome</keyword>
<dbReference type="eggNOG" id="ENOG502SG0Y">
    <property type="taxonomic scope" value="Eukaryota"/>
</dbReference>
<dbReference type="OrthoDB" id="199317at2759"/>
<dbReference type="OMA" id="PYADEGW"/>
<evidence type="ECO:0000256" key="1">
    <source>
        <dbReference type="SAM" id="MobiDB-lite"/>
    </source>
</evidence>
<reference evidence="2 3" key="1">
    <citation type="journal article" date="2009" name="Science">
        <title>Green evolution and dynamic adaptations revealed by genomes of the marine picoeukaryotes Micromonas.</title>
        <authorList>
            <person name="Worden A.Z."/>
            <person name="Lee J.H."/>
            <person name="Mock T."/>
            <person name="Rouze P."/>
            <person name="Simmons M.P."/>
            <person name="Aerts A.L."/>
            <person name="Allen A.E."/>
            <person name="Cuvelier M.L."/>
            <person name="Derelle E."/>
            <person name="Everett M.V."/>
            <person name="Foulon E."/>
            <person name="Grimwood J."/>
            <person name="Gundlach H."/>
            <person name="Henrissat B."/>
            <person name="Napoli C."/>
            <person name="McDonald S.M."/>
            <person name="Parker M.S."/>
            <person name="Rombauts S."/>
            <person name="Salamov A."/>
            <person name="Von Dassow P."/>
            <person name="Badger J.H."/>
            <person name="Coutinho P.M."/>
            <person name="Demir E."/>
            <person name="Dubchak I."/>
            <person name="Gentemann C."/>
            <person name="Eikrem W."/>
            <person name="Gready J.E."/>
            <person name="John U."/>
            <person name="Lanier W."/>
            <person name="Lindquist E.A."/>
            <person name="Lucas S."/>
            <person name="Mayer K.F."/>
            <person name="Moreau H."/>
            <person name="Not F."/>
            <person name="Otillar R."/>
            <person name="Panaud O."/>
            <person name="Pangilinan J."/>
            <person name="Paulsen I."/>
            <person name="Piegu B."/>
            <person name="Poliakov A."/>
            <person name="Robbens S."/>
            <person name="Schmutz J."/>
            <person name="Toulza E."/>
            <person name="Wyss T."/>
            <person name="Zelensky A."/>
            <person name="Zhou K."/>
            <person name="Armbrust E.V."/>
            <person name="Bhattacharya D."/>
            <person name="Goodenough U.W."/>
            <person name="Van de Peer Y."/>
            <person name="Grigoriev I.V."/>
        </authorList>
    </citation>
    <scope>NUCLEOTIDE SEQUENCE [LARGE SCALE GENOMIC DNA]</scope>
    <source>
        <strain evidence="2 3">CCMP1545</strain>
    </source>
</reference>